<feature type="domain" description="O-antigen ligase-related" evidence="6">
    <location>
        <begin position="123"/>
        <end position="257"/>
    </location>
</feature>
<feature type="transmembrane region" description="Helical" evidence="5">
    <location>
        <begin position="53"/>
        <end position="73"/>
    </location>
</feature>
<proteinExistence type="predicted"/>
<dbReference type="PANTHER" id="PTHR37422">
    <property type="entry name" value="TEICHURONIC ACID BIOSYNTHESIS PROTEIN TUAE"/>
    <property type="match status" value="1"/>
</dbReference>
<comment type="subcellular location">
    <subcellularLocation>
        <location evidence="1">Membrane</location>
        <topology evidence="1">Multi-pass membrane protein</topology>
    </subcellularLocation>
</comment>
<dbReference type="KEGG" id="ttf:THTE_3880"/>
<organism evidence="7 8">
    <name type="scientific">Thermogutta terrifontis</name>
    <dbReference type="NCBI Taxonomy" id="1331910"/>
    <lineage>
        <taxon>Bacteria</taxon>
        <taxon>Pseudomonadati</taxon>
        <taxon>Planctomycetota</taxon>
        <taxon>Planctomycetia</taxon>
        <taxon>Pirellulales</taxon>
        <taxon>Thermoguttaceae</taxon>
        <taxon>Thermogutta</taxon>
    </lineage>
</organism>
<sequence length="350" mass="39282">MAMLLAFVTWVAVGYFFAQEPILVRNFVVSLLKIVLPFLVGITLMEKKEHVRWLAWVIVITQGYLALDFNRSYYQGVNRIVLEAYGGFDNNCIAAAMVVGSLLAFFLGLAETRWSLKVIAFAASALMVHTIMFSFSRGGILGLIAGGIAAFILIPKSFKTTAISILAVILALRLAGPEVRQRFMTTFVDPEQRDRSARSRVEQWGACLRSIRENPFLGVGANHWPLRSQQMGLPRMHAHSLWLETAAEMGVPGLLLLSGFYGLTIYRLRKLVKECHNLDLWSQYMARGVIASLVGFAVAVSFISVVWLEIPYYTVLLGAALLRVHTEEWEHRFEPNTINIPEHMTKYASL</sequence>
<reference evidence="7 8" key="1">
    <citation type="journal article" name="Front. Microbiol.">
        <title>Sugar Metabolism of the First Thermophilic Planctomycete Thermogutta terrifontis: Comparative Genomic and Transcriptomic Approaches.</title>
        <authorList>
            <person name="Elcheninov A.G."/>
            <person name="Menzel P."/>
            <person name="Gudbergsdottir S.R."/>
            <person name="Slesarev A.I."/>
            <person name="Kadnikov V.V."/>
            <person name="Krogh A."/>
            <person name="Bonch-Osmolovskaya E.A."/>
            <person name="Peng X."/>
            <person name="Kublanov I.V."/>
        </authorList>
    </citation>
    <scope>NUCLEOTIDE SEQUENCE [LARGE SCALE GENOMIC DNA]</scope>
    <source>
        <strain evidence="7 8">R1</strain>
    </source>
</reference>
<dbReference type="Pfam" id="PF04932">
    <property type="entry name" value="Wzy_C"/>
    <property type="match status" value="1"/>
</dbReference>
<name>A0A286RKI1_9BACT</name>
<feature type="transmembrane region" description="Helical" evidence="5">
    <location>
        <begin position="241"/>
        <end position="264"/>
    </location>
</feature>
<evidence type="ECO:0000259" key="6">
    <source>
        <dbReference type="Pfam" id="PF04932"/>
    </source>
</evidence>
<keyword evidence="4 5" id="KW-0472">Membrane</keyword>
<feature type="transmembrane region" description="Helical" evidence="5">
    <location>
        <begin position="28"/>
        <end position="46"/>
    </location>
</feature>
<protein>
    <recommendedName>
        <fullName evidence="6">O-antigen ligase-related domain-containing protein</fullName>
    </recommendedName>
</protein>
<dbReference type="InterPro" id="IPR051533">
    <property type="entry name" value="WaaL-like"/>
</dbReference>
<feature type="transmembrane region" description="Helical" evidence="5">
    <location>
        <begin position="131"/>
        <end position="154"/>
    </location>
</feature>
<feature type="transmembrane region" description="Helical" evidence="5">
    <location>
        <begin position="284"/>
        <end position="308"/>
    </location>
</feature>
<dbReference type="PANTHER" id="PTHR37422:SF13">
    <property type="entry name" value="LIPOPOLYSACCHARIDE BIOSYNTHESIS PROTEIN PA4999-RELATED"/>
    <property type="match status" value="1"/>
</dbReference>
<evidence type="ECO:0000256" key="5">
    <source>
        <dbReference type="SAM" id="Phobius"/>
    </source>
</evidence>
<dbReference type="GO" id="GO:0016020">
    <property type="term" value="C:membrane"/>
    <property type="evidence" value="ECO:0007669"/>
    <property type="project" value="UniProtKB-SubCell"/>
</dbReference>
<gene>
    <name evidence="7" type="ORF">THTE_3880</name>
</gene>
<evidence type="ECO:0000313" key="8">
    <source>
        <dbReference type="Proteomes" id="UP000215086"/>
    </source>
</evidence>
<dbReference type="EMBL" id="CP018477">
    <property type="protein sequence ID" value="ASV76481.1"/>
    <property type="molecule type" value="Genomic_DNA"/>
</dbReference>
<evidence type="ECO:0000256" key="4">
    <source>
        <dbReference type="ARBA" id="ARBA00023136"/>
    </source>
</evidence>
<evidence type="ECO:0000256" key="1">
    <source>
        <dbReference type="ARBA" id="ARBA00004141"/>
    </source>
</evidence>
<dbReference type="Proteomes" id="UP000215086">
    <property type="component" value="Chromosome"/>
</dbReference>
<keyword evidence="8" id="KW-1185">Reference proteome</keyword>
<keyword evidence="3 5" id="KW-1133">Transmembrane helix</keyword>
<accession>A0A286RKI1</accession>
<dbReference type="AlphaFoldDB" id="A0A286RKI1"/>
<evidence type="ECO:0000313" key="7">
    <source>
        <dbReference type="EMBL" id="ASV76481.1"/>
    </source>
</evidence>
<dbReference type="InterPro" id="IPR007016">
    <property type="entry name" value="O-antigen_ligase-rel_domated"/>
</dbReference>
<evidence type="ECO:0000256" key="3">
    <source>
        <dbReference type="ARBA" id="ARBA00022989"/>
    </source>
</evidence>
<feature type="transmembrane region" description="Helical" evidence="5">
    <location>
        <begin position="93"/>
        <end position="110"/>
    </location>
</feature>
<evidence type="ECO:0000256" key="2">
    <source>
        <dbReference type="ARBA" id="ARBA00022692"/>
    </source>
</evidence>
<keyword evidence="2 5" id="KW-0812">Transmembrane</keyword>